<reference evidence="2" key="1">
    <citation type="journal article" date="2021" name="PeerJ">
        <title>Extensive microbial diversity within the chicken gut microbiome revealed by metagenomics and culture.</title>
        <authorList>
            <person name="Gilroy R."/>
            <person name="Ravi A."/>
            <person name="Getino M."/>
            <person name="Pursley I."/>
            <person name="Horton D.L."/>
            <person name="Alikhan N.F."/>
            <person name="Baker D."/>
            <person name="Gharbi K."/>
            <person name="Hall N."/>
            <person name="Watson M."/>
            <person name="Adriaenssens E.M."/>
            <person name="Foster-Nyarko E."/>
            <person name="Jarju S."/>
            <person name="Secka A."/>
            <person name="Antonio M."/>
            <person name="Oren A."/>
            <person name="Chaudhuri R.R."/>
            <person name="La Ragione R."/>
            <person name="Hildebrand F."/>
            <person name="Pallen M.J."/>
        </authorList>
    </citation>
    <scope>NUCLEOTIDE SEQUENCE</scope>
    <source>
        <strain evidence="2">ChiSjej5B23-15282</strain>
    </source>
</reference>
<accession>A0A9D1VWH2</accession>
<feature type="transmembrane region" description="Helical" evidence="1">
    <location>
        <begin position="230"/>
        <end position="249"/>
    </location>
</feature>
<feature type="transmembrane region" description="Helical" evidence="1">
    <location>
        <begin position="155"/>
        <end position="181"/>
    </location>
</feature>
<dbReference type="EMBL" id="DXFA01000084">
    <property type="protein sequence ID" value="HIX48260.1"/>
    <property type="molecule type" value="Genomic_DNA"/>
</dbReference>
<evidence type="ECO:0000256" key="1">
    <source>
        <dbReference type="SAM" id="Phobius"/>
    </source>
</evidence>
<comment type="caution">
    <text evidence="2">The sequence shown here is derived from an EMBL/GenBank/DDBJ whole genome shotgun (WGS) entry which is preliminary data.</text>
</comment>
<keyword evidence="1" id="KW-1133">Transmembrane helix</keyword>
<feature type="transmembrane region" description="Helical" evidence="1">
    <location>
        <begin position="115"/>
        <end position="135"/>
    </location>
</feature>
<proteinExistence type="predicted"/>
<feature type="transmembrane region" description="Helical" evidence="1">
    <location>
        <begin position="66"/>
        <end position="89"/>
    </location>
</feature>
<feature type="transmembrane region" description="Helical" evidence="1">
    <location>
        <begin position="21"/>
        <end position="46"/>
    </location>
</feature>
<dbReference type="Pfam" id="PF20357">
    <property type="entry name" value="DUF6652"/>
    <property type="match status" value="1"/>
</dbReference>
<gene>
    <name evidence="2" type="ORF">H9981_04515</name>
</gene>
<name>A0A9D1VWH2_9FIRM</name>
<evidence type="ECO:0000313" key="2">
    <source>
        <dbReference type="EMBL" id="HIX48260.1"/>
    </source>
</evidence>
<dbReference type="Proteomes" id="UP000824243">
    <property type="component" value="Unassembled WGS sequence"/>
</dbReference>
<dbReference type="AlphaFoldDB" id="A0A9D1VWH2"/>
<keyword evidence="1" id="KW-0472">Membrane</keyword>
<feature type="transmembrane region" description="Helical" evidence="1">
    <location>
        <begin position="193"/>
        <end position="210"/>
    </location>
</feature>
<protein>
    <submittedName>
        <fullName evidence="2">Uncharacterized protein</fullName>
    </submittedName>
</protein>
<dbReference type="InterPro" id="IPR046594">
    <property type="entry name" value="DUF6652"/>
</dbReference>
<sequence>MKECNYFTSDQYEEKSIMKKYTLSITYVILLTLCVPFACLYIWLLTVLPIPWDALTAWADTFGRGLLVFFLFLLPVGIYWLAVLILGVLELVRSFKVYKTGDAAGCVNGMLIHKYGLVIFFAVNFIVMFLFYFILTLGTLVGTRGLALFAAPVLLPWLAASVAFSVFASWLAIVPGAFYGIQVIRITYREKKTGIGAAIWHGILQFVFLADVLDAMYLAVKKWGMGKKSSVVIGFLYVLMLAGVIWGAVKVFG</sequence>
<keyword evidence="1" id="KW-0812">Transmembrane</keyword>
<organism evidence="2 3">
    <name type="scientific">Candidatus Mediterraneibacter caccavium</name>
    <dbReference type="NCBI Taxonomy" id="2838661"/>
    <lineage>
        <taxon>Bacteria</taxon>
        <taxon>Bacillati</taxon>
        <taxon>Bacillota</taxon>
        <taxon>Clostridia</taxon>
        <taxon>Lachnospirales</taxon>
        <taxon>Lachnospiraceae</taxon>
        <taxon>Mediterraneibacter</taxon>
    </lineage>
</organism>
<reference evidence="2" key="2">
    <citation type="submission" date="2021-04" db="EMBL/GenBank/DDBJ databases">
        <authorList>
            <person name="Gilroy R."/>
        </authorList>
    </citation>
    <scope>NUCLEOTIDE SEQUENCE</scope>
    <source>
        <strain evidence="2">ChiSjej5B23-15282</strain>
    </source>
</reference>
<evidence type="ECO:0000313" key="3">
    <source>
        <dbReference type="Proteomes" id="UP000824243"/>
    </source>
</evidence>